<dbReference type="NCBIfam" id="TIGR00525">
    <property type="entry name" value="folB"/>
    <property type="match status" value="1"/>
</dbReference>
<dbReference type="PANTHER" id="PTHR42844:SF1">
    <property type="entry name" value="DIHYDRONEOPTERIN ALDOLASE 1-RELATED"/>
    <property type="match status" value="1"/>
</dbReference>
<dbReference type="GO" id="GO:0046656">
    <property type="term" value="P:folic acid biosynthetic process"/>
    <property type="evidence" value="ECO:0007669"/>
    <property type="project" value="UniProtKB-UniRule"/>
</dbReference>
<dbReference type="EC" id="4.1.2.25" evidence="6"/>
<reference evidence="8" key="1">
    <citation type="submission" date="2020-04" db="EMBL/GenBank/DDBJ databases">
        <title>Deep metagenomics examines the oral microbiome during advanced dental caries in children, revealing novel taxa and co-occurrences with host molecules.</title>
        <authorList>
            <person name="Baker J.L."/>
            <person name="Morton J.T."/>
            <person name="Dinis M."/>
            <person name="Alvarez R."/>
            <person name="Tran N.C."/>
            <person name="Knight R."/>
            <person name="Edlund A."/>
        </authorList>
    </citation>
    <scope>NUCLEOTIDE SEQUENCE</scope>
    <source>
        <strain evidence="8">JCVI_32_bin.24</strain>
    </source>
</reference>
<dbReference type="SMART" id="SM00905">
    <property type="entry name" value="FolB"/>
    <property type="match status" value="1"/>
</dbReference>
<dbReference type="PANTHER" id="PTHR42844">
    <property type="entry name" value="DIHYDRONEOPTERIN ALDOLASE 1-RELATED"/>
    <property type="match status" value="1"/>
</dbReference>
<accession>A0A930BSM5</accession>
<gene>
    <name evidence="8" type="primary">folB</name>
    <name evidence="8" type="ORF">HXL68_09925</name>
</gene>
<feature type="domain" description="Dihydroneopterin aldolase/epimerase" evidence="7">
    <location>
        <begin position="5"/>
        <end position="118"/>
    </location>
</feature>
<protein>
    <recommendedName>
        <fullName evidence="6">7,8-dihydroneopterin aldolase</fullName>
        <ecNumber evidence="6">4.1.2.25</ecNumber>
    </recommendedName>
</protein>
<keyword evidence="4 6" id="KW-0289">Folate biosynthesis</keyword>
<comment type="pathway">
    <text evidence="2 6">Cofactor biosynthesis; tetrahydrofolate biosynthesis; 2-amino-4-hydroxy-6-hydroxymethyl-7,8-dihydropteridine diphosphate from 7,8-dihydroneopterin triphosphate: step 3/4.</text>
</comment>
<dbReference type="InterPro" id="IPR006156">
    <property type="entry name" value="Dihydroneopterin_aldolase"/>
</dbReference>
<evidence type="ECO:0000256" key="2">
    <source>
        <dbReference type="ARBA" id="ARBA00005013"/>
    </source>
</evidence>
<dbReference type="Proteomes" id="UP000718593">
    <property type="component" value="Unassembled WGS sequence"/>
</dbReference>
<dbReference type="InterPro" id="IPR006157">
    <property type="entry name" value="FolB_dom"/>
</dbReference>
<evidence type="ECO:0000256" key="1">
    <source>
        <dbReference type="ARBA" id="ARBA00001353"/>
    </source>
</evidence>
<dbReference type="NCBIfam" id="TIGR00526">
    <property type="entry name" value="folB_dom"/>
    <property type="match status" value="1"/>
</dbReference>
<dbReference type="GO" id="GO:0004150">
    <property type="term" value="F:dihydroneopterin aldolase activity"/>
    <property type="evidence" value="ECO:0007669"/>
    <property type="project" value="UniProtKB-UniRule"/>
</dbReference>
<dbReference type="SUPFAM" id="SSF55620">
    <property type="entry name" value="Tetrahydrobiopterin biosynthesis enzymes-like"/>
    <property type="match status" value="1"/>
</dbReference>
<evidence type="ECO:0000313" key="9">
    <source>
        <dbReference type="Proteomes" id="UP000718593"/>
    </source>
</evidence>
<dbReference type="Pfam" id="PF02152">
    <property type="entry name" value="FolB"/>
    <property type="match status" value="1"/>
</dbReference>
<evidence type="ECO:0000313" key="8">
    <source>
        <dbReference type="EMBL" id="MBF1165349.1"/>
    </source>
</evidence>
<dbReference type="InterPro" id="IPR043133">
    <property type="entry name" value="GTP-CH-I_C/QueF"/>
</dbReference>
<dbReference type="Gene3D" id="3.30.1130.10">
    <property type="match status" value="1"/>
</dbReference>
<comment type="function">
    <text evidence="6">Catalyzes the conversion of 7,8-dihydroneopterin to 6-hydroxymethyl-7,8-dihydropterin.</text>
</comment>
<keyword evidence="5 6" id="KW-0456">Lyase</keyword>
<dbReference type="GO" id="GO:0046654">
    <property type="term" value="P:tetrahydrofolate biosynthetic process"/>
    <property type="evidence" value="ECO:0007669"/>
    <property type="project" value="UniProtKB-UniRule"/>
</dbReference>
<comment type="catalytic activity">
    <reaction evidence="1 6">
        <text>7,8-dihydroneopterin = 6-hydroxymethyl-7,8-dihydropterin + glycolaldehyde</text>
        <dbReference type="Rhea" id="RHEA:10540"/>
        <dbReference type="ChEBI" id="CHEBI:17001"/>
        <dbReference type="ChEBI" id="CHEBI:17071"/>
        <dbReference type="ChEBI" id="CHEBI:44841"/>
        <dbReference type="EC" id="4.1.2.25"/>
    </reaction>
</comment>
<comment type="caution">
    <text evidence="8">The sequence shown here is derived from an EMBL/GenBank/DDBJ whole genome shotgun (WGS) entry which is preliminary data.</text>
</comment>
<comment type="similarity">
    <text evidence="3 6">Belongs to the DHNA family.</text>
</comment>
<name>A0A930BSM5_9RHOO</name>
<evidence type="ECO:0000259" key="7">
    <source>
        <dbReference type="SMART" id="SM00905"/>
    </source>
</evidence>
<organism evidence="8 9">
    <name type="scientific">Dechloromonas agitata</name>
    <dbReference type="NCBI Taxonomy" id="73030"/>
    <lineage>
        <taxon>Bacteria</taxon>
        <taxon>Pseudomonadati</taxon>
        <taxon>Pseudomonadota</taxon>
        <taxon>Betaproteobacteria</taxon>
        <taxon>Rhodocyclales</taxon>
        <taxon>Azonexaceae</taxon>
        <taxon>Dechloromonas</taxon>
    </lineage>
</organism>
<dbReference type="AlphaFoldDB" id="A0A930BSM5"/>
<dbReference type="EMBL" id="JABZMI010000188">
    <property type="protein sequence ID" value="MBF1165349.1"/>
    <property type="molecule type" value="Genomic_DNA"/>
</dbReference>
<dbReference type="GO" id="GO:0005737">
    <property type="term" value="C:cytoplasm"/>
    <property type="evidence" value="ECO:0007669"/>
    <property type="project" value="TreeGrafter"/>
</dbReference>
<evidence type="ECO:0000256" key="4">
    <source>
        <dbReference type="ARBA" id="ARBA00022909"/>
    </source>
</evidence>
<sequence length="123" mass="13737">MRTVVSIQGLQLYGYHGLHDEERSLGQRFLFNIRCRLGEVRSHLDDRLEHSVGYDVLAREVAGISESRPFHTLEALAETIARALLVAHSAIDTIEVHVAKCSPPMAHHLDCAAIEVTLARDEL</sequence>
<evidence type="ECO:0000256" key="3">
    <source>
        <dbReference type="ARBA" id="ARBA00005708"/>
    </source>
</evidence>
<evidence type="ECO:0000256" key="6">
    <source>
        <dbReference type="RuleBase" id="RU362079"/>
    </source>
</evidence>
<proteinExistence type="inferred from homology"/>
<evidence type="ECO:0000256" key="5">
    <source>
        <dbReference type="ARBA" id="ARBA00023239"/>
    </source>
</evidence>